<keyword evidence="3" id="KW-0472">Membrane</keyword>
<comment type="similarity">
    <text evidence="1">Belongs to the LytR/CpsA/Psr (LCP) family.</text>
</comment>
<dbReference type="EMBL" id="CP108021">
    <property type="protein sequence ID" value="WUM18396.1"/>
    <property type="molecule type" value="Genomic_DNA"/>
</dbReference>
<feature type="compositionally biased region" description="Basic and acidic residues" evidence="2">
    <location>
        <begin position="93"/>
        <end position="102"/>
    </location>
</feature>
<organism evidence="5 6">
    <name type="scientific">Williamsia herbipolensis</name>
    <dbReference type="NCBI Taxonomy" id="1603258"/>
    <lineage>
        <taxon>Bacteria</taxon>
        <taxon>Bacillati</taxon>
        <taxon>Actinomycetota</taxon>
        <taxon>Actinomycetes</taxon>
        <taxon>Mycobacteriales</taxon>
        <taxon>Nocardiaceae</taxon>
        <taxon>Williamsia</taxon>
    </lineage>
</organism>
<dbReference type="InterPro" id="IPR050922">
    <property type="entry name" value="LytR/CpsA/Psr_CW_biosynth"/>
</dbReference>
<protein>
    <submittedName>
        <fullName evidence="5">LCP family protein</fullName>
    </submittedName>
</protein>
<evidence type="ECO:0000313" key="6">
    <source>
        <dbReference type="Proteomes" id="UP001432128"/>
    </source>
</evidence>
<dbReference type="RefSeq" id="WP_328856048.1">
    <property type="nucleotide sequence ID" value="NZ_CP108021.1"/>
</dbReference>
<feature type="transmembrane region" description="Helical" evidence="3">
    <location>
        <begin position="135"/>
        <end position="157"/>
    </location>
</feature>
<name>A0AAU4JX98_9NOCA</name>
<feature type="compositionally biased region" description="Pro residues" evidence="2">
    <location>
        <begin position="39"/>
        <end position="51"/>
    </location>
</feature>
<sequence length="449" mass="48480">MSDQEGPFIRRPRDPGGPRRGDGGGDRRPPRAWSETPNQPAPPRSGAPRPGPARGVDGYAPPQKPEPFRDAPPRRGGPPPPPPRGRTPADAQGFRRDPRLERPGPPGPPRSARPERPVGPPPRPPRRRRLRRPRIGRTLLALLLVIVVALVGLTFYYDSKLNRVDALSAYPDRVRDTPGTNWLLVGSDSRAGLTEQQKRNLTTGDVDGDLGRTDTMMLVHIPNSGKATIVSIPRDLYVTIPGQGPHKINAAFTFGGPKLLVQTIETFTRVHIDHYAEIGFGGFDTLVDSVGGVNICLDQPLRDPKAGLNLRAGCQDLNGRQALGLVRTRAFPNADLERVVNQRKFLTALMSKAASFSTIANPFRLFPFVSGTVSTLTVDNGDHIWNLAMLGWALRGGPVTTTTPTGGSESTDDGDALAPDDDTSTFFDLIAKDAPIPQNLLSTNTGAIS</sequence>
<feature type="domain" description="Cell envelope-related transcriptional attenuator" evidence="4">
    <location>
        <begin position="212"/>
        <end position="354"/>
    </location>
</feature>
<feature type="compositionally biased region" description="Basic and acidic residues" evidence="2">
    <location>
        <begin position="11"/>
        <end position="29"/>
    </location>
</feature>
<feature type="compositionally biased region" description="Pro residues" evidence="2">
    <location>
        <begin position="103"/>
        <end position="123"/>
    </location>
</feature>
<evidence type="ECO:0000259" key="4">
    <source>
        <dbReference type="Pfam" id="PF03816"/>
    </source>
</evidence>
<dbReference type="PANTHER" id="PTHR33392:SF6">
    <property type="entry name" value="POLYISOPRENYL-TEICHOIC ACID--PEPTIDOGLYCAN TEICHOIC ACID TRANSFERASE TAGU"/>
    <property type="match status" value="1"/>
</dbReference>
<gene>
    <name evidence="5" type="ORF">OG579_11580</name>
</gene>
<evidence type="ECO:0000256" key="2">
    <source>
        <dbReference type="SAM" id="MobiDB-lite"/>
    </source>
</evidence>
<dbReference type="Gene3D" id="3.40.630.190">
    <property type="entry name" value="LCP protein"/>
    <property type="match status" value="1"/>
</dbReference>
<keyword evidence="3" id="KW-1133">Transmembrane helix</keyword>
<dbReference type="AlphaFoldDB" id="A0AAU4JX98"/>
<dbReference type="InterPro" id="IPR004474">
    <property type="entry name" value="LytR_CpsA_psr"/>
</dbReference>
<evidence type="ECO:0000256" key="3">
    <source>
        <dbReference type="SAM" id="Phobius"/>
    </source>
</evidence>
<feature type="compositionally biased region" description="Pro residues" evidence="2">
    <location>
        <begin position="75"/>
        <end position="85"/>
    </location>
</feature>
<feature type="region of interest" description="Disordered" evidence="2">
    <location>
        <begin position="1"/>
        <end position="131"/>
    </location>
</feature>
<keyword evidence="6" id="KW-1185">Reference proteome</keyword>
<proteinExistence type="inferred from homology"/>
<accession>A0AAU4JX98</accession>
<evidence type="ECO:0000256" key="1">
    <source>
        <dbReference type="ARBA" id="ARBA00006068"/>
    </source>
</evidence>
<keyword evidence="3" id="KW-0812">Transmembrane</keyword>
<evidence type="ECO:0000313" key="5">
    <source>
        <dbReference type="EMBL" id="WUM18396.1"/>
    </source>
</evidence>
<dbReference type="Proteomes" id="UP001432128">
    <property type="component" value="Chromosome"/>
</dbReference>
<dbReference type="NCBIfam" id="TIGR00350">
    <property type="entry name" value="lytR_cpsA_psr"/>
    <property type="match status" value="1"/>
</dbReference>
<reference evidence="5 6" key="1">
    <citation type="submission" date="2022-10" db="EMBL/GenBank/DDBJ databases">
        <title>The complete genomes of actinobacterial strains from the NBC collection.</title>
        <authorList>
            <person name="Joergensen T.S."/>
            <person name="Alvarez Arevalo M."/>
            <person name="Sterndorff E.B."/>
            <person name="Faurdal D."/>
            <person name="Vuksanovic O."/>
            <person name="Mourched A.-S."/>
            <person name="Charusanti P."/>
            <person name="Shaw S."/>
            <person name="Blin K."/>
            <person name="Weber T."/>
        </authorList>
    </citation>
    <scope>NUCLEOTIDE SEQUENCE [LARGE SCALE GENOMIC DNA]</scope>
    <source>
        <strain evidence="5 6">NBC_00319</strain>
    </source>
</reference>
<dbReference type="KEGG" id="whr:OG579_11580"/>
<dbReference type="Pfam" id="PF03816">
    <property type="entry name" value="LytR_cpsA_psr"/>
    <property type="match status" value="1"/>
</dbReference>
<dbReference type="PANTHER" id="PTHR33392">
    <property type="entry name" value="POLYISOPRENYL-TEICHOIC ACID--PEPTIDOGLYCAN TEICHOIC ACID TRANSFERASE TAGU"/>
    <property type="match status" value="1"/>
</dbReference>